<dbReference type="OrthoDB" id="3222at2759"/>
<evidence type="ECO:0000256" key="5">
    <source>
        <dbReference type="ARBA" id="ARBA00023136"/>
    </source>
</evidence>
<dbReference type="PRINTS" id="PR00783">
    <property type="entry name" value="MINTRINSICP"/>
</dbReference>
<dbReference type="SUPFAM" id="SSF81338">
    <property type="entry name" value="Aquaporin-like"/>
    <property type="match status" value="1"/>
</dbReference>
<evidence type="ECO:0000313" key="9">
    <source>
        <dbReference type="Proteomes" id="UP000007110"/>
    </source>
</evidence>
<dbReference type="InterPro" id="IPR034294">
    <property type="entry name" value="Aquaporin_transptr"/>
</dbReference>
<dbReference type="PANTHER" id="PTHR19139">
    <property type="entry name" value="AQUAPORIN TRANSPORTER"/>
    <property type="match status" value="1"/>
</dbReference>
<dbReference type="AlphaFoldDB" id="A0A7M7G145"/>
<name>A0A7M7G145_STRPU</name>
<feature type="transmembrane region" description="Helical" evidence="7">
    <location>
        <begin position="12"/>
        <end position="35"/>
    </location>
</feature>
<sequence>MDDSSTASKGRCCRCSVTTCRCIVAEFFCMFLFMFIAGTTDLAWADRPPTSELQVALTLGFAVTTLTQCFDAISGSHLNPVVTMGFIITRQVGLIKGIVFLAVQFTGAFTACLLLQGSIPADLQGSLGSTSPSSEISSHLAFGIELILTFIYVFVVLSSWELRLPESGYLPGCRALVIGITYSMNTMWGYAFTQASMNPARSLAAAVITNVDTTLWLVLLEVYVAGPVLGAVVSALIYKYIFATMATRDRRRRQNAGAANGESSEEENMVALQSISSPIGRVKDTRDL</sequence>
<comment type="subcellular location">
    <subcellularLocation>
        <location evidence="1">Membrane</location>
        <topology evidence="1">Multi-pass membrane protein</topology>
    </subcellularLocation>
</comment>
<reference evidence="8" key="2">
    <citation type="submission" date="2021-01" db="UniProtKB">
        <authorList>
            <consortium name="EnsemblMetazoa"/>
        </authorList>
    </citation>
    <scope>IDENTIFICATION</scope>
</reference>
<dbReference type="InterPro" id="IPR000425">
    <property type="entry name" value="MIP"/>
</dbReference>
<evidence type="ECO:0000256" key="6">
    <source>
        <dbReference type="RuleBase" id="RU000477"/>
    </source>
</evidence>
<protein>
    <recommendedName>
        <fullName evidence="10">Aquaporin</fullName>
    </recommendedName>
</protein>
<dbReference type="RefSeq" id="XP_001190612.2">
    <property type="nucleotide sequence ID" value="XM_001190612.4"/>
</dbReference>
<dbReference type="Proteomes" id="UP000007110">
    <property type="component" value="Unassembled WGS sequence"/>
</dbReference>
<reference evidence="9" key="1">
    <citation type="submission" date="2015-02" db="EMBL/GenBank/DDBJ databases">
        <title>Genome sequencing for Strongylocentrotus purpuratus.</title>
        <authorList>
            <person name="Murali S."/>
            <person name="Liu Y."/>
            <person name="Vee V."/>
            <person name="English A."/>
            <person name="Wang M."/>
            <person name="Skinner E."/>
            <person name="Han Y."/>
            <person name="Muzny D.M."/>
            <person name="Worley K.C."/>
            <person name="Gibbs R.A."/>
        </authorList>
    </citation>
    <scope>NUCLEOTIDE SEQUENCE</scope>
</reference>
<evidence type="ECO:0008006" key="10">
    <source>
        <dbReference type="Google" id="ProtNLM"/>
    </source>
</evidence>
<evidence type="ECO:0000256" key="1">
    <source>
        <dbReference type="ARBA" id="ARBA00004141"/>
    </source>
</evidence>
<proteinExistence type="inferred from homology"/>
<dbReference type="GO" id="GO:0005886">
    <property type="term" value="C:plasma membrane"/>
    <property type="evidence" value="ECO:0000318"/>
    <property type="project" value="GO_Central"/>
</dbReference>
<keyword evidence="9" id="KW-1185">Reference proteome</keyword>
<feature type="transmembrane region" description="Helical" evidence="7">
    <location>
        <begin position="169"/>
        <end position="191"/>
    </location>
</feature>
<evidence type="ECO:0000256" key="4">
    <source>
        <dbReference type="ARBA" id="ARBA00022989"/>
    </source>
</evidence>
<dbReference type="EnsemblMetazoa" id="XM_001190612">
    <property type="protein sequence ID" value="XP_001190612"/>
    <property type="gene ID" value="LOC755571"/>
</dbReference>
<feature type="transmembrane region" description="Helical" evidence="7">
    <location>
        <begin position="55"/>
        <end position="73"/>
    </location>
</feature>
<dbReference type="Pfam" id="PF00230">
    <property type="entry name" value="MIP"/>
    <property type="match status" value="1"/>
</dbReference>
<organism evidence="8 9">
    <name type="scientific">Strongylocentrotus purpuratus</name>
    <name type="common">Purple sea urchin</name>
    <dbReference type="NCBI Taxonomy" id="7668"/>
    <lineage>
        <taxon>Eukaryota</taxon>
        <taxon>Metazoa</taxon>
        <taxon>Echinodermata</taxon>
        <taxon>Eleutherozoa</taxon>
        <taxon>Echinozoa</taxon>
        <taxon>Echinoidea</taxon>
        <taxon>Euechinoidea</taxon>
        <taxon>Echinacea</taxon>
        <taxon>Camarodonta</taxon>
        <taxon>Echinidea</taxon>
        <taxon>Strongylocentrotidae</taxon>
        <taxon>Strongylocentrotus</taxon>
    </lineage>
</organism>
<dbReference type="PANTHER" id="PTHR19139:SF199">
    <property type="entry name" value="MIP17260P"/>
    <property type="match status" value="1"/>
</dbReference>
<accession>A0A7M7G145</accession>
<feature type="transmembrane region" description="Helical" evidence="7">
    <location>
        <begin position="136"/>
        <end position="157"/>
    </location>
</feature>
<feature type="transmembrane region" description="Helical" evidence="7">
    <location>
        <begin position="94"/>
        <end position="116"/>
    </location>
</feature>
<comment type="similarity">
    <text evidence="2 6">Belongs to the MIP/aquaporin (TC 1.A.8) family.</text>
</comment>
<keyword evidence="6" id="KW-0813">Transport</keyword>
<keyword evidence="3 6" id="KW-0812">Transmembrane</keyword>
<dbReference type="InParanoid" id="A0A7M7G145"/>
<dbReference type="GeneID" id="755571"/>
<keyword evidence="4 7" id="KW-1133">Transmembrane helix</keyword>
<evidence type="ECO:0000256" key="7">
    <source>
        <dbReference type="SAM" id="Phobius"/>
    </source>
</evidence>
<dbReference type="OMA" id="LYEIIIC"/>
<dbReference type="KEGG" id="spu:755571"/>
<evidence type="ECO:0000313" key="8">
    <source>
        <dbReference type="EnsemblMetazoa" id="XP_001190612"/>
    </source>
</evidence>
<feature type="transmembrane region" description="Helical" evidence="7">
    <location>
        <begin position="222"/>
        <end position="242"/>
    </location>
</feature>
<evidence type="ECO:0000256" key="3">
    <source>
        <dbReference type="ARBA" id="ARBA00022692"/>
    </source>
</evidence>
<dbReference type="GO" id="GO:0015250">
    <property type="term" value="F:water channel activity"/>
    <property type="evidence" value="ECO:0000318"/>
    <property type="project" value="GO_Central"/>
</dbReference>
<dbReference type="GO" id="GO:0006833">
    <property type="term" value="P:water transport"/>
    <property type="evidence" value="ECO:0000318"/>
    <property type="project" value="GO_Central"/>
</dbReference>
<dbReference type="InterPro" id="IPR023271">
    <property type="entry name" value="Aquaporin-like"/>
</dbReference>
<evidence type="ECO:0000256" key="2">
    <source>
        <dbReference type="ARBA" id="ARBA00006175"/>
    </source>
</evidence>
<keyword evidence="5 7" id="KW-0472">Membrane</keyword>
<dbReference type="Gene3D" id="1.20.1080.10">
    <property type="entry name" value="Glycerol uptake facilitator protein"/>
    <property type="match status" value="1"/>
</dbReference>